<dbReference type="AlphaFoldDB" id="I0HHZ4"/>
<dbReference type="CDD" id="cd00093">
    <property type="entry name" value="HTH_XRE"/>
    <property type="match status" value="1"/>
</dbReference>
<evidence type="ECO:0000313" key="3">
    <source>
        <dbReference type="Proteomes" id="UP000007882"/>
    </source>
</evidence>
<dbReference type="KEGG" id="ams:AMIS_74110"/>
<name>I0HHZ4_ACTM4</name>
<dbReference type="InterPro" id="IPR010982">
    <property type="entry name" value="Lambda_DNA-bd_dom_sf"/>
</dbReference>
<dbReference type="Proteomes" id="UP000007882">
    <property type="component" value="Chromosome"/>
</dbReference>
<evidence type="ECO:0000259" key="1">
    <source>
        <dbReference type="SMART" id="SM00530"/>
    </source>
</evidence>
<dbReference type="InterPro" id="IPR001387">
    <property type="entry name" value="Cro/C1-type_HTH"/>
</dbReference>
<reference evidence="2 3" key="1">
    <citation type="submission" date="2012-02" db="EMBL/GenBank/DDBJ databases">
        <title>Complete genome sequence of Actinoplanes missouriensis 431 (= NBRC 102363).</title>
        <authorList>
            <person name="Ohnishi Y."/>
            <person name="Ishikawa J."/>
            <person name="Sekine M."/>
            <person name="Hosoyama A."/>
            <person name="Harada T."/>
            <person name="Narita H."/>
            <person name="Hata T."/>
            <person name="Konno Y."/>
            <person name="Tutikane K."/>
            <person name="Fujita N."/>
            <person name="Horinouchi S."/>
            <person name="Hayakawa M."/>
        </authorList>
    </citation>
    <scope>NUCLEOTIDE SEQUENCE [LARGE SCALE GENOMIC DNA]</scope>
    <source>
        <strain evidence="3">ATCC 14538 / DSM 43046 / CBS 188.64 / JCM 3121 / NBRC 102363 / NCIMB 12654 / NRRL B-3342 / UNCC 431</strain>
    </source>
</reference>
<gene>
    <name evidence="2" type="ordered locus">AMIS_74110</name>
</gene>
<proteinExistence type="predicted"/>
<keyword evidence="3" id="KW-1185">Reference proteome</keyword>
<dbReference type="EMBL" id="AP012319">
    <property type="protein sequence ID" value="BAL92631.1"/>
    <property type="molecule type" value="Genomic_DNA"/>
</dbReference>
<dbReference type="SUPFAM" id="SSF47413">
    <property type="entry name" value="lambda repressor-like DNA-binding domains"/>
    <property type="match status" value="1"/>
</dbReference>
<dbReference type="PATRIC" id="fig|512565.3.peg.7420"/>
<feature type="domain" description="HTH cro/C1-type" evidence="1">
    <location>
        <begin position="28"/>
        <end position="84"/>
    </location>
</feature>
<dbReference type="STRING" id="512565.AMIS_74110"/>
<organism evidence="2 3">
    <name type="scientific">Actinoplanes missouriensis (strain ATCC 14538 / DSM 43046 / CBS 188.64 / JCM 3121 / NBRC 102363 / NCIMB 12654 / NRRL B-3342 / UNCC 431)</name>
    <dbReference type="NCBI Taxonomy" id="512565"/>
    <lineage>
        <taxon>Bacteria</taxon>
        <taxon>Bacillati</taxon>
        <taxon>Actinomycetota</taxon>
        <taxon>Actinomycetes</taxon>
        <taxon>Micromonosporales</taxon>
        <taxon>Micromonosporaceae</taxon>
        <taxon>Actinoplanes</taxon>
    </lineage>
</organism>
<evidence type="ECO:0000313" key="2">
    <source>
        <dbReference type="EMBL" id="BAL92631.1"/>
    </source>
</evidence>
<protein>
    <recommendedName>
        <fullName evidence="1">HTH cro/C1-type domain-containing protein</fullName>
    </recommendedName>
</protein>
<dbReference type="SMART" id="SM00530">
    <property type="entry name" value="HTH_XRE"/>
    <property type="match status" value="1"/>
</dbReference>
<dbReference type="eggNOG" id="COG3620">
    <property type="taxonomic scope" value="Bacteria"/>
</dbReference>
<dbReference type="Gene3D" id="1.10.260.40">
    <property type="entry name" value="lambda repressor-like DNA-binding domains"/>
    <property type="match status" value="1"/>
</dbReference>
<dbReference type="HOGENOM" id="CLU_055820_0_0_11"/>
<accession>I0HHZ4</accession>
<sequence>MLAVGVETGRHTLTSTRGARMTTGRETFVQALARFQGAMSLRELARRARIDAGHLSRVARGVRPPHADLARALDRALNTDGQLEALVERKPARFEVDDFRPWETAELLGRIRAGAINNGTIESLEATVIELCCEYPTRDAHSLRREAHIWLGEIDRQLRKPVGLAAHEGLLHAAGWLALLTGCLEYDMGQRAAAEATRVAARQLGEEGGNPEIVGWSFEMSAWFALTQGRLGAVLDAARAGQAAAPGGSAAVQLAGQEAKAAARLRDKEGVRDALEHGRVLLASRPAPSRPDHHFIVDPAKWDFYAMDAYRLAGDDARAAQHARTVLQLGSSADGELAPMRMTEARLTLAAVAARGGDLEQAVTAGIGALSGQRKSLPSLLMVGGELDAELHSRYPGESGPADFREALRSVAAGT</sequence>
<dbReference type="GO" id="GO:0003677">
    <property type="term" value="F:DNA binding"/>
    <property type="evidence" value="ECO:0007669"/>
    <property type="project" value="InterPro"/>
</dbReference>